<dbReference type="Proteomes" id="UP000230852">
    <property type="component" value="Unassembled WGS sequence"/>
</dbReference>
<comment type="caution">
    <text evidence="3">The sequence shown here is derived from an EMBL/GenBank/DDBJ whole genome shotgun (WGS) entry which is preliminary data.</text>
</comment>
<protein>
    <submittedName>
        <fullName evidence="3">Uncharacterized protein</fullName>
    </submittedName>
</protein>
<organism evidence="3 4">
    <name type="scientific">Candidatus Magasanikbacteria bacterium CG10_big_fil_rev_8_21_14_0_10_36_16</name>
    <dbReference type="NCBI Taxonomy" id="1974645"/>
    <lineage>
        <taxon>Bacteria</taxon>
        <taxon>Candidatus Magasanikiibacteriota</taxon>
    </lineage>
</organism>
<feature type="transmembrane region" description="Helical" evidence="1">
    <location>
        <begin position="99"/>
        <end position="120"/>
    </location>
</feature>
<dbReference type="EMBL" id="PFBU01000065">
    <property type="protein sequence ID" value="PIR78085.1"/>
    <property type="molecule type" value="Genomic_DNA"/>
</dbReference>
<keyword evidence="1" id="KW-0812">Transmembrane</keyword>
<evidence type="ECO:0000313" key="4">
    <source>
        <dbReference type="Proteomes" id="UP000230852"/>
    </source>
</evidence>
<sequence>MKFLFVLSFGLAMSVIFLPSYTLSASTTSIGITQSAVEQLDAGAAGAGYDHTPTDPRIITTRVIEVFLGLIGSMAIFLFVYAGYLFITSHGDTAKLSKASKIMTGAVIGMLLILMSFSIANFVGKKLQQSINQGSDSGG</sequence>
<keyword evidence="1" id="KW-1133">Transmembrane helix</keyword>
<gene>
    <name evidence="3" type="ORF">COU28_03575</name>
</gene>
<evidence type="ECO:0000256" key="2">
    <source>
        <dbReference type="SAM" id="SignalP"/>
    </source>
</evidence>
<name>A0A2H0TXX8_9BACT</name>
<proteinExistence type="predicted"/>
<accession>A0A2H0TXX8</accession>
<evidence type="ECO:0000256" key="1">
    <source>
        <dbReference type="SAM" id="Phobius"/>
    </source>
</evidence>
<feature type="transmembrane region" description="Helical" evidence="1">
    <location>
        <begin position="66"/>
        <end position="87"/>
    </location>
</feature>
<evidence type="ECO:0000313" key="3">
    <source>
        <dbReference type="EMBL" id="PIR78085.1"/>
    </source>
</evidence>
<feature type="signal peptide" evidence="2">
    <location>
        <begin position="1"/>
        <end position="25"/>
    </location>
</feature>
<feature type="chain" id="PRO_5013614655" evidence="2">
    <location>
        <begin position="26"/>
        <end position="139"/>
    </location>
</feature>
<keyword evidence="2" id="KW-0732">Signal</keyword>
<reference evidence="4" key="1">
    <citation type="submission" date="2017-09" db="EMBL/GenBank/DDBJ databases">
        <title>Depth-based differentiation of microbial function through sediment-hosted aquifers and enrichment of novel symbionts in the deep terrestrial subsurface.</title>
        <authorList>
            <person name="Probst A.J."/>
            <person name="Ladd B."/>
            <person name="Jarett J.K."/>
            <person name="Geller-Mcgrath D.E."/>
            <person name="Sieber C.M.K."/>
            <person name="Emerson J.B."/>
            <person name="Anantharaman K."/>
            <person name="Thomas B.C."/>
            <person name="Malmstrom R."/>
            <person name="Stieglmeier M."/>
            <person name="Klingl A."/>
            <person name="Woyke T."/>
            <person name="Ryan C.M."/>
            <person name="Banfield J.F."/>
        </authorList>
    </citation>
    <scope>NUCLEOTIDE SEQUENCE [LARGE SCALE GENOMIC DNA]</scope>
</reference>
<dbReference type="AlphaFoldDB" id="A0A2H0TXX8"/>
<keyword evidence="1" id="KW-0472">Membrane</keyword>